<reference evidence="1" key="3">
    <citation type="submission" date="2023-03" db="UniProtKB">
        <authorList>
            <consortium name="EnsemblPlants"/>
        </authorList>
    </citation>
    <scope>IDENTIFICATION</scope>
    <source>
        <strain evidence="1">cv. Chiifu-401-42</strain>
    </source>
</reference>
<accession>M4E3B7</accession>
<organism evidence="1 2">
    <name type="scientific">Brassica campestris</name>
    <name type="common">Field mustard</name>
    <dbReference type="NCBI Taxonomy" id="3711"/>
    <lineage>
        <taxon>Eukaryota</taxon>
        <taxon>Viridiplantae</taxon>
        <taxon>Streptophyta</taxon>
        <taxon>Embryophyta</taxon>
        <taxon>Tracheophyta</taxon>
        <taxon>Spermatophyta</taxon>
        <taxon>Magnoliopsida</taxon>
        <taxon>eudicotyledons</taxon>
        <taxon>Gunneridae</taxon>
        <taxon>Pentapetalae</taxon>
        <taxon>rosids</taxon>
        <taxon>malvids</taxon>
        <taxon>Brassicales</taxon>
        <taxon>Brassicaceae</taxon>
        <taxon>Brassiceae</taxon>
        <taxon>Brassica</taxon>
    </lineage>
</organism>
<reference evidence="1 2" key="1">
    <citation type="journal article" date="2011" name="Nat. Genet.">
        <title>The genome of the mesopolyploid crop species Brassica rapa.</title>
        <authorList>
            <consortium name="Brassica rapa Genome Sequencing Project Consortium"/>
            <person name="Wang X."/>
            <person name="Wang H."/>
            <person name="Wang J."/>
            <person name="Sun R."/>
            <person name="Wu J."/>
            <person name="Liu S."/>
            <person name="Bai Y."/>
            <person name="Mun J.H."/>
            <person name="Bancroft I."/>
            <person name="Cheng F."/>
            <person name="Huang S."/>
            <person name="Li X."/>
            <person name="Hua W."/>
            <person name="Wang J."/>
            <person name="Wang X."/>
            <person name="Freeling M."/>
            <person name="Pires J.C."/>
            <person name="Paterson A.H."/>
            <person name="Chalhoub B."/>
            <person name="Wang B."/>
            <person name="Hayward A."/>
            <person name="Sharpe A.G."/>
            <person name="Park B.S."/>
            <person name="Weisshaar B."/>
            <person name="Liu B."/>
            <person name="Li B."/>
            <person name="Liu B."/>
            <person name="Tong C."/>
            <person name="Song C."/>
            <person name="Duran C."/>
            <person name="Peng C."/>
            <person name="Geng C."/>
            <person name="Koh C."/>
            <person name="Lin C."/>
            <person name="Edwards D."/>
            <person name="Mu D."/>
            <person name="Shen D."/>
            <person name="Soumpourou E."/>
            <person name="Li F."/>
            <person name="Fraser F."/>
            <person name="Conant G."/>
            <person name="Lassalle G."/>
            <person name="King G.J."/>
            <person name="Bonnema G."/>
            <person name="Tang H."/>
            <person name="Wang H."/>
            <person name="Belcram H."/>
            <person name="Zhou H."/>
            <person name="Hirakawa H."/>
            <person name="Abe H."/>
            <person name="Guo H."/>
            <person name="Wang H."/>
            <person name="Jin H."/>
            <person name="Parkin I.A."/>
            <person name="Batley J."/>
            <person name="Kim J.S."/>
            <person name="Just J."/>
            <person name="Li J."/>
            <person name="Xu J."/>
            <person name="Deng J."/>
            <person name="Kim J.A."/>
            <person name="Li J."/>
            <person name="Yu J."/>
            <person name="Meng J."/>
            <person name="Wang J."/>
            <person name="Min J."/>
            <person name="Poulain J."/>
            <person name="Wang J."/>
            <person name="Hatakeyama K."/>
            <person name="Wu K."/>
            <person name="Wang L."/>
            <person name="Fang L."/>
            <person name="Trick M."/>
            <person name="Links M.G."/>
            <person name="Zhao M."/>
            <person name="Jin M."/>
            <person name="Ramchiary N."/>
            <person name="Drou N."/>
            <person name="Berkman P.J."/>
            <person name="Cai Q."/>
            <person name="Huang Q."/>
            <person name="Li R."/>
            <person name="Tabata S."/>
            <person name="Cheng S."/>
            <person name="Zhang S."/>
            <person name="Zhang S."/>
            <person name="Huang S."/>
            <person name="Sato S."/>
            <person name="Sun S."/>
            <person name="Kwon S.J."/>
            <person name="Choi S.R."/>
            <person name="Lee T.H."/>
            <person name="Fan W."/>
            <person name="Zhao X."/>
            <person name="Tan X."/>
            <person name="Xu X."/>
            <person name="Wang Y."/>
            <person name="Qiu Y."/>
            <person name="Yin Y."/>
            <person name="Li Y."/>
            <person name="Du Y."/>
            <person name="Liao Y."/>
            <person name="Lim Y."/>
            <person name="Narusaka Y."/>
            <person name="Wang Y."/>
            <person name="Wang Z."/>
            <person name="Li Z."/>
            <person name="Wang Z."/>
            <person name="Xiong Z."/>
            <person name="Zhang Z."/>
        </authorList>
    </citation>
    <scope>NUCLEOTIDE SEQUENCE [LARGE SCALE GENOMIC DNA]</scope>
    <source>
        <strain evidence="1 2">cv. Chiifu-401-42</strain>
    </source>
</reference>
<sequence>MEQVAIAAEQAARAAKQAARATEKVTDRSRNRVCEEREISKAITTVQDLTWEVDRLSHMGWRLRWRLLLKFDGIKAERKSRVQ</sequence>
<dbReference type="InParanoid" id="M4E3B7"/>
<dbReference type="EnsemblPlants" id="Bra023268.1">
    <property type="protein sequence ID" value="Bra023268.1-P"/>
    <property type="gene ID" value="Bra023268"/>
</dbReference>
<dbReference type="STRING" id="51351.M4E3B7"/>
<proteinExistence type="predicted"/>
<dbReference type="HOGENOM" id="CLU_2545844_0_0_1"/>
<name>M4E3B7_BRACM</name>
<evidence type="ECO:0000313" key="2">
    <source>
        <dbReference type="Proteomes" id="UP000011750"/>
    </source>
</evidence>
<evidence type="ECO:0000313" key="1">
    <source>
        <dbReference type="EnsemblPlants" id="Bra023268.1-P"/>
    </source>
</evidence>
<reference evidence="1 2" key="2">
    <citation type="journal article" date="2018" name="Hortic Res">
        <title>Improved Brassica rapa reference genome by single-molecule sequencing and chromosome conformation capture technologies.</title>
        <authorList>
            <person name="Zhang L."/>
            <person name="Cai X."/>
            <person name="Wu J."/>
            <person name="Liu M."/>
            <person name="Grob S."/>
            <person name="Cheng F."/>
            <person name="Liang J."/>
            <person name="Cai C."/>
            <person name="Liu Z."/>
            <person name="Liu B."/>
            <person name="Wang F."/>
            <person name="Li S."/>
            <person name="Liu F."/>
            <person name="Li X."/>
            <person name="Cheng L."/>
            <person name="Yang W."/>
            <person name="Li M.H."/>
            <person name="Grossniklaus U."/>
            <person name="Zheng H."/>
            <person name="Wang X."/>
        </authorList>
    </citation>
    <scope>NUCLEOTIDE SEQUENCE [LARGE SCALE GENOMIC DNA]</scope>
    <source>
        <strain evidence="1 2">cv. Chiifu-401-42</strain>
    </source>
</reference>
<dbReference type="AlphaFoldDB" id="M4E3B7"/>
<keyword evidence="2" id="KW-1185">Reference proteome</keyword>
<dbReference type="Proteomes" id="UP000011750">
    <property type="component" value="Chromosome A09"/>
</dbReference>
<protein>
    <submittedName>
        <fullName evidence="1">Uncharacterized protein</fullName>
    </submittedName>
</protein>
<dbReference type="Gramene" id="Bra023268.1">
    <property type="protein sequence ID" value="Bra023268.1-P"/>
    <property type="gene ID" value="Bra023268"/>
</dbReference>